<dbReference type="AlphaFoldDB" id="A0A2P2P0F2"/>
<organism evidence="1">
    <name type="scientific">Rhizophora mucronata</name>
    <name type="common">Asiatic mangrove</name>
    <dbReference type="NCBI Taxonomy" id="61149"/>
    <lineage>
        <taxon>Eukaryota</taxon>
        <taxon>Viridiplantae</taxon>
        <taxon>Streptophyta</taxon>
        <taxon>Embryophyta</taxon>
        <taxon>Tracheophyta</taxon>
        <taxon>Spermatophyta</taxon>
        <taxon>Magnoliopsida</taxon>
        <taxon>eudicotyledons</taxon>
        <taxon>Gunneridae</taxon>
        <taxon>Pentapetalae</taxon>
        <taxon>rosids</taxon>
        <taxon>fabids</taxon>
        <taxon>Malpighiales</taxon>
        <taxon>Rhizophoraceae</taxon>
        <taxon>Rhizophora</taxon>
    </lineage>
</organism>
<reference evidence="1" key="1">
    <citation type="submission" date="2018-02" db="EMBL/GenBank/DDBJ databases">
        <title>Rhizophora mucronata_Transcriptome.</title>
        <authorList>
            <person name="Meera S.P."/>
            <person name="Sreeshan A."/>
            <person name="Augustine A."/>
        </authorList>
    </citation>
    <scope>NUCLEOTIDE SEQUENCE</scope>
    <source>
        <tissue evidence="1">Leaf</tissue>
    </source>
</reference>
<protein>
    <submittedName>
        <fullName evidence="1">Uncharacterized protein</fullName>
    </submittedName>
</protein>
<proteinExistence type="predicted"/>
<evidence type="ECO:0000313" key="1">
    <source>
        <dbReference type="EMBL" id="MBX48236.1"/>
    </source>
</evidence>
<name>A0A2P2P0F2_RHIMU</name>
<accession>A0A2P2P0F2</accession>
<dbReference type="EMBL" id="GGEC01067752">
    <property type="protein sequence ID" value="MBX48236.1"/>
    <property type="molecule type" value="Transcribed_RNA"/>
</dbReference>
<sequence length="48" mass="5477">MGSMCVRIIGQPVPMIWRQHNLEEKLKVRGHCSVSSIIIPGFILQILF</sequence>